<organism evidence="1">
    <name type="scientific">marine sediment metagenome</name>
    <dbReference type="NCBI Taxonomy" id="412755"/>
    <lineage>
        <taxon>unclassified sequences</taxon>
        <taxon>metagenomes</taxon>
        <taxon>ecological metagenomes</taxon>
    </lineage>
</organism>
<dbReference type="AlphaFoldDB" id="X0T854"/>
<accession>X0T854</accession>
<name>X0T854_9ZZZZ</name>
<dbReference type="EMBL" id="BARS01004793">
    <property type="protein sequence ID" value="GAF83481.1"/>
    <property type="molecule type" value="Genomic_DNA"/>
</dbReference>
<comment type="caution">
    <text evidence="1">The sequence shown here is derived from an EMBL/GenBank/DDBJ whole genome shotgun (WGS) entry which is preliminary data.</text>
</comment>
<protein>
    <recommendedName>
        <fullName evidence="2">SET domain-containing protein</fullName>
    </recommendedName>
</protein>
<reference evidence="1" key="1">
    <citation type="journal article" date="2014" name="Front. Microbiol.">
        <title>High frequency of phylogenetically diverse reductive dehalogenase-homologous genes in deep subseafloor sedimentary metagenomes.</title>
        <authorList>
            <person name="Kawai M."/>
            <person name="Futagami T."/>
            <person name="Toyoda A."/>
            <person name="Takaki Y."/>
            <person name="Nishi S."/>
            <person name="Hori S."/>
            <person name="Arai W."/>
            <person name="Tsubouchi T."/>
            <person name="Morono Y."/>
            <person name="Uchiyama I."/>
            <person name="Ito T."/>
            <person name="Fujiyama A."/>
            <person name="Inagaki F."/>
            <person name="Takami H."/>
        </authorList>
    </citation>
    <scope>NUCLEOTIDE SEQUENCE</scope>
    <source>
        <strain evidence="1">Expedition CK06-06</strain>
    </source>
</reference>
<feature type="non-terminal residue" evidence="1">
    <location>
        <position position="1"/>
    </location>
</feature>
<gene>
    <name evidence="1" type="ORF">S01H1_09377</name>
</gene>
<sequence>VDYITNTELGVFEFISFKKITKGEELFIKYDKNPTFMKK</sequence>
<evidence type="ECO:0000313" key="1">
    <source>
        <dbReference type="EMBL" id="GAF83481.1"/>
    </source>
</evidence>
<proteinExistence type="predicted"/>
<evidence type="ECO:0008006" key="2">
    <source>
        <dbReference type="Google" id="ProtNLM"/>
    </source>
</evidence>